<name>A0A7U8G2J9_CAMLA</name>
<protein>
    <submittedName>
        <fullName evidence="4">Porin family protein</fullName>
    </submittedName>
</protein>
<comment type="caution">
    <text evidence="4">The sequence shown here is derived from an EMBL/GenBank/DDBJ whole genome shotgun (WGS) entry which is preliminary data.</text>
</comment>
<dbReference type="SUPFAM" id="SSF56925">
    <property type="entry name" value="OMPA-like"/>
    <property type="match status" value="1"/>
</dbReference>
<gene>
    <name evidence="4" type="ORF">A0Y59_07075</name>
</gene>
<keyword evidence="1 2" id="KW-0732">Signal</keyword>
<dbReference type="Pfam" id="PF13505">
    <property type="entry name" value="OMP_b-brl"/>
    <property type="match status" value="1"/>
</dbReference>
<organism evidence="4 5">
    <name type="scientific">Campylobacter lari</name>
    <dbReference type="NCBI Taxonomy" id="201"/>
    <lineage>
        <taxon>Bacteria</taxon>
        <taxon>Pseudomonadati</taxon>
        <taxon>Campylobacterota</taxon>
        <taxon>Epsilonproteobacteria</taxon>
        <taxon>Campylobacterales</taxon>
        <taxon>Campylobacteraceae</taxon>
        <taxon>Campylobacter</taxon>
    </lineage>
</organism>
<dbReference type="AlphaFoldDB" id="A0A7U8G2J9"/>
<proteinExistence type="predicted"/>
<evidence type="ECO:0000256" key="2">
    <source>
        <dbReference type="SAM" id="SignalP"/>
    </source>
</evidence>
<sequence length="214" mass="24446">MKLKLFSLVANVALLSNLALADDKSGLFLGIDAGWFHTKVKSDLEHKKTNKKFNGDLESDIPVFGLRAGYRLNENHRVYGAYNYSNEFNDAINMTNFKIDGEITTHKFLFGYDFTPKIFEKTRAALGVYGAYARTDITLKTSFLSLSQDFDGYTYGAKIGALYELNQANEIEFGFKAEQTHYNTRNFYQNTVGSNFYNPKQTNYGLYLGYTYKF</sequence>
<dbReference type="InterPro" id="IPR027385">
    <property type="entry name" value="Beta-barrel_OMP"/>
</dbReference>
<evidence type="ECO:0000259" key="3">
    <source>
        <dbReference type="Pfam" id="PF13505"/>
    </source>
</evidence>
<evidence type="ECO:0000313" key="5">
    <source>
        <dbReference type="Proteomes" id="UP000533324"/>
    </source>
</evidence>
<dbReference type="EMBL" id="AABVCV010000013">
    <property type="protein sequence ID" value="EAJ1254929.1"/>
    <property type="molecule type" value="Genomic_DNA"/>
</dbReference>
<dbReference type="InterPro" id="IPR011250">
    <property type="entry name" value="OMP/PagP_B-barrel"/>
</dbReference>
<dbReference type="Gene3D" id="2.40.160.20">
    <property type="match status" value="1"/>
</dbReference>
<reference evidence="4 5" key="1">
    <citation type="submission" date="2018-05" db="EMBL/GenBank/DDBJ databases">
        <authorList>
            <consortium name="PulseNet: The National Subtyping Network for Foodborne Disease Surveillance"/>
            <person name="Tarr C.L."/>
            <person name="Trees E."/>
            <person name="Katz L.S."/>
            <person name="Carleton-Romer H.A."/>
            <person name="Stroika S."/>
            <person name="Kucerova Z."/>
            <person name="Roache K.F."/>
            <person name="Sabol A.L."/>
            <person name="Besser J."/>
            <person name="Gerner-Smidt P."/>
        </authorList>
    </citation>
    <scope>NUCLEOTIDE SEQUENCE [LARGE SCALE GENOMIC DNA]</scope>
    <source>
        <strain evidence="4 5">1988D-2602</strain>
    </source>
</reference>
<evidence type="ECO:0000313" key="4">
    <source>
        <dbReference type="EMBL" id="EAJ1254929.1"/>
    </source>
</evidence>
<feature type="signal peptide" evidence="2">
    <location>
        <begin position="1"/>
        <end position="21"/>
    </location>
</feature>
<evidence type="ECO:0000256" key="1">
    <source>
        <dbReference type="ARBA" id="ARBA00022729"/>
    </source>
</evidence>
<feature type="domain" description="Outer membrane protein beta-barrel" evidence="3">
    <location>
        <begin position="9"/>
        <end position="210"/>
    </location>
</feature>
<accession>A0A7U8G2J9</accession>
<feature type="chain" id="PRO_5031244014" evidence="2">
    <location>
        <begin position="22"/>
        <end position="214"/>
    </location>
</feature>
<dbReference type="Proteomes" id="UP000533324">
    <property type="component" value="Unassembled WGS sequence"/>
</dbReference>